<organism evidence="4 5">
    <name type="scientific">Clathrospora elynae</name>
    <dbReference type="NCBI Taxonomy" id="706981"/>
    <lineage>
        <taxon>Eukaryota</taxon>
        <taxon>Fungi</taxon>
        <taxon>Dikarya</taxon>
        <taxon>Ascomycota</taxon>
        <taxon>Pezizomycotina</taxon>
        <taxon>Dothideomycetes</taxon>
        <taxon>Pleosporomycetidae</taxon>
        <taxon>Pleosporales</taxon>
        <taxon>Diademaceae</taxon>
        <taxon>Clathrospora</taxon>
    </lineage>
</organism>
<dbReference type="AlphaFoldDB" id="A0A6A5T060"/>
<dbReference type="Pfam" id="PF25543">
    <property type="entry name" value="zf-CCCH_tandem"/>
    <property type="match status" value="1"/>
</dbReference>
<dbReference type="PANTHER" id="PTHR37543">
    <property type="entry name" value="CCCH ZINC FINGER DNA BINDING PROTEIN (AFU_ORTHOLOGUE AFUA_5G12760)"/>
    <property type="match status" value="1"/>
</dbReference>
<gene>
    <name evidence="4" type="ORF">EJ02DRAFT_431710</name>
</gene>
<dbReference type="OrthoDB" id="2270193at2759"/>
<dbReference type="GO" id="GO:0008270">
    <property type="term" value="F:zinc ion binding"/>
    <property type="evidence" value="ECO:0007669"/>
    <property type="project" value="UniProtKB-KW"/>
</dbReference>
<protein>
    <recommendedName>
        <fullName evidence="3">C3H1-type domain-containing protein</fullName>
    </recommendedName>
</protein>
<dbReference type="InterPro" id="IPR057683">
    <property type="entry name" value="DUF7923"/>
</dbReference>
<keyword evidence="1" id="KW-0862">Zinc</keyword>
<feature type="region of interest" description="Disordered" evidence="2">
    <location>
        <begin position="1"/>
        <end position="23"/>
    </location>
</feature>
<feature type="domain" description="C3H1-type" evidence="3">
    <location>
        <begin position="321"/>
        <end position="348"/>
    </location>
</feature>
<evidence type="ECO:0000259" key="3">
    <source>
        <dbReference type="PROSITE" id="PS50103"/>
    </source>
</evidence>
<dbReference type="PANTHER" id="PTHR37543:SF1">
    <property type="entry name" value="CCCH ZINC FINGER DNA BINDING PROTEIN (AFU_ORTHOLOGUE AFUA_5G12760)"/>
    <property type="match status" value="1"/>
</dbReference>
<dbReference type="InterPro" id="IPR000571">
    <property type="entry name" value="Znf_CCCH"/>
</dbReference>
<evidence type="ECO:0000256" key="2">
    <source>
        <dbReference type="SAM" id="MobiDB-lite"/>
    </source>
</evidence>
<dbReference type="PROSITE" id="PS50103">
    <property type="entry name" value="ZF_C3H1"/>
    <property type="match status" value="1"/>
</dbReference>
<keyword evidence="1" id="KW-0479">Metal-binding</keyword>
<dbReference type="Pfam" id="PF25542">
    <property type="entry name" value="zf-CCCH_12"/>
    <property type="match status" value="1"/>
</dbReference>
<evidence type="ECO:0000256" key="1">
    <source>
        <dbReference type="PROSITE-ProRule" id="PRU00723"/>
    </source>
</evidence>
<feature type="compositionally biased region" description="Basic and acidic residues" evidence="2">
    <location>
        <begin position="1"/>
        <end position="12"/>
    </location>
</feature>
<reference evidence="4" key="1">
    <citation type="journal article" date="2020" name="Stud. Mycol.">
        <title>101 Dothideomycetes genomes: a test case for predicting lifestyles and emergence of pathogens.</title>
        <authorList>
            <person name="Haridas S."/>
            <person name="Albert R."/>
            <person name="Binder M."/>
            <person name="Bloem J."/>
            <person name="Labutti K."/>
            <person name="Salamov A."/>
            <person name="Andreopoulos B."/>
            <person name="Baker S."/>
            <person name="Barry K."/>
            <person name="Bills G."/>
            <person name="Bluhm B."/>
            <person name="Cannon C."/>
            <person name="Castanera R."/>
            <person name="Culley D."/>
            <person name="Daum C."/>
            <person name="Ezra D."/>
            <person name="Gonzalez J."/>
            <person name="Henrissat B."/>
            <person name="Kuo A."/>
            <person name="Liang C."/>
            <person name="Lipzen A."/>
            <person name="Lutzoni F."/>
            <person name="Magnuson J."/>
            <person name="Mondo S."/>
            <person name="Nolan M."/>
            <person name="Ohm R."/>
            <person name="Pangilinan J."/>
            <person name="Park H.-J."/>
            <person name="Ramirez L."/>
            <person name="Alfaro M."/>
            <person name="Sun H."/>
            <person name="Tritt A."/>
            <person name="Yoshinaga Y."/>
            <person name="Zwiers L.-H."/>
            <person name="Turgeon B."/>
            <person name="Goodwin S."/>
            <person name="Spatafora J."/>
            <person name="Crous P."/>
            <person name="Grigoriev I."/>
        </authorList>
    </citation>
    <scope>NUCLEOTIDE SEQUENCE</scope>
    <source>
        <strain evidence="4">CBS 161.51</strain>
    </source>
</reference>
<feature type="zinc finger region" description="C3H1-type" evidence="1">
    <location>
        <begin position="321"/>
        <end position="348"/>
    </location>
</feature>
<keyword evidence="5" id="KW-1185">Reference proteome</keyword>
<dbReference type="Pfam" id="PF25540">
    <property type="entry name" value="DUF7923"/>
    <property type="match status" value="1"/>
</dbReference>
<proteinExistence type="predicted"/>
<dbReference type="Proteomes" id="UP000800038">
    <property type="component" value="Unassembled WGS sequence"/>
</dbReference>
<keyword evidence="1" id="KW-0863">Zinc-finger</keyword>
<dbReference type="InterPro" id="IPR057654">
    <property type="entry name" value="Znf-CCCH_tandem"/>
</dbReference>
<sequence>MAKGDEVEKLEPELQSMKSEGKRLQNTLTNATSGYRAFVKKYTEKSECALTKAKEMKREVSEGVGKTASNGAFVLVLVDGSSHRFCNELLQELHARGTKAASLLYDVVSDEIAVILPKLARNKYSLVIRIFASLQDLSKDAAAQKLVGGNFHSIAPFFTGFTKARPFFDVVDAGDVSDVEQKICQNFKLYMANEHCKHVFFAASGSPQYLQILQPYRTQAKKVTLVAGFNIEEEFRKLSLHVVTFPRVFMTSRNQENVITNKKLNDINKLETVAEPPLFSSLLPACYIGGRVPLNSAKQRIDIYVSPPSAKEVAIYDARTKVKRQLCVNYFLRNQCQREDCGYYHGTLDPESYHVLQHRVLTTSCVKGALCRASNCPYAHICQRDQCGGRARKKIEECHLPWGSEQRPDRSNARKCQNCTLTKMRLHHHPQCVQSWDLVKE</sequence>
<evidence type="ECO:0000313" key="5">
    <source>
        <dbReference type="Proteomes" id="UP000800038"/>
    </source>
</evidence>
<accession>A0A6A5T060</accession>
<evidence type="ECO:0000313" key="4">
    <source>
        <dbReference type="EMBL" id="KAF1945354.1"/>
    </source>
</evidence>
<name>A0A6A5T060_9PLEO</name>
<dbReference type="EMBL" id="ML976010">
    <property type="protein sequence ID" value="KAF1945354.1"/>
    <property type="molecule type" value="Genomic_DNA"/>
</dbReference>